<dbReference type="RefSeq" id="WP_145858550.1">
    <property type="nucleotide sequence ID" value="NZ_RPFW01000006.1"/>
</dbReference>
<keyword evidence="2 5" id="KW-0689">Ribosomal protein</keyword>
<dbReference type="PROSITE" id="PS00784">
    <property type="entry name" value="RIBOSOMAL_L34"/>
    <property type="match status" value="1"/>
</dbReference>
<dbReference type="GO" id="GO:0003735">
    <property type="term" value="F:structural constituent of ribosome"/>
    <property type="evidence" value="ECO:0007669"/>
    <property type="project" value="InterPro"/>
</dbReference>
<dbReference type="PANTHER" id="PTHR14503">
    <property type="entry name" value="MITOCHONDRIAL RIBOSOMAL PROTEIN 34 FAMILY MEMBER"/>
    <property type="match status" value="1"/>
</dbReference>
<accession>A0A6P2BUF1</accession>
<dbReference type="GO" id="GO:0005840">
    <property type="term" value="C:ribosome"/>
    <property type="evidence" value="ECO:0007669"/>
    <property type="project" value="UniProtKB-KW"/>
</dbReference>
<keyword evidence="3 5" id="KW-0687">Ribonucleoprotein</keyword>
<evidence type="ECO:0000256" key="3">
    <source>
        <dbReference type="ARBA" id="ARBA00023274"/>
    </source>
</evidence>
<evidence type="ECO:0000256" key="1">
    <source>
        <dbReference type="ARBA" id="ARBA00010111"/>
    </source>
</evidence>
<dbReference type="GO" id="GO:0006412">
    <property type="term" value="P:translation"/>
    <property type="evidence" value="ECO:0007669"/>
    <property type="project" value="UniProtKB-UniRule"/>
</dbReference>
<evidence type="ECO:0000256" key="5">
    <source>
        <dbReference type="HAMAP-Rule" id="MF_00391"/>
    </source>
</evidence>
<dbReference type="NCBIfam" id="TIGR01030">
    <property type="entry name" value="rpmH_bact"/>
    <property type="match status" value="1"/>
</dbReference>
<name>A0A6P2BUF1_9ACTN</name>
<dbReference type="Gene3D" id="1.10.287.3980">
    <property type="match status" value="1"/>
</dbReference>
<evidence type="ECO:0000256" key="2">
    <source>
        <dbReference type="ARBA" id="ARBA00022980"/>
    </source>
</evidence>
<dbReference type="PANTHER" id="PTHR14503:SF4">
    <property type="entry name" value="LARGE RIBOSOMAL SUBUNIT PROTEIN BL34M"/>
    <property type="match status" value="1"/>
</dbReference>
<evidence type="ECO:0000256" key="4">
    <source>
        <dbReference type="ARBA" id="ARBA00035177"/>
    </source>
</evidence>
<dbReference type="InterPro" id="IPR020939">
    <property type="entry name" value="Ribosomal_bL34_CS"/>
</dbReference>
<organism evidence="6 7">
    <name type="scientific">Trebonia kvetii</name>
    <dbReference type="NCBI Taxonomy" id="2480626"/>
    <lineage>
        <taxon>Bacteria</taxon>
        <taxon>Bacillati</taxon>
        <taxon>Actinomycetota</taxon>
        <taxon>Actinomycetes</taxon>
        <taxon>Streptosporangiales</taxon>
        <taxon>Treboniaceae</taxon>
        <taxon>Trebonia</taxon>
    </lineage>
</organism>
<dbReference type="HAMAP" id="MF_00391">
    <property type="entry name" value="Ribosomal_bL34"/>
    <property type="match status" value="1"/>
</dbReference>
<dbReference type="FunFam" id="1.10.287.3980:FF:000001">
    <property type="entry name" value="Mitochondrial ribosomal protein L34"/>
    <property type="match status" value="1"/>
</dbReference>
<evidence type="ECO:0000313" key="6">
    <source>
        <dbReference type="EMBL" id="TVZ01725.1"/>
    </source>
</evidence>
<reference evidence="6 7" key="1">
    <citation type="submission" date="2018-11" db="EMBL/GenBank/DDBJ databases">
        <title>Trebonia kvetii gen.nov., sp.nov., a novel acidophilic actinobacterium, and proposal of the new actinobacterial family Treboniaceae fam. nov.</title>
        <authorList>
            <person name="Rapoport D."/>
            <person name="Sagova-Mareckova M."/>
            <person name="Sedlacek I."/>
            <person name="Provaznik J."/>
            <person name="Kralova S."/>
            <person name="Pavlinic D."/>
            <person name="Benes V."/>
            <person name="Kopecky J."/>
        </authorList>
    </citation>
    <scope>NUCLEOTIDE SEQUENCE [LARGE SCALE GENOMIC DNA]</scope>
    <source>
        <strain evidence="6 7">15Tr583</strain>
    </source>
</reference>
<sequence length="45" mass="5363">MSKRTFQPNNRRRAKVHGFRERMRTRAGRAVLAARRRKGRDQLAV</sequence>
<comment type="similarity">
    <text evidence="1 5">Belongs to the bacterial ribosomal protein bL34 family.</text>
</comment>
<dbReference type="Proteomes" id="UP000460272">
    <property type="component" value="Unassembled WGS sequence"/>
</dbReference>
<dbReference type="InterPro" id="IPR000271">
    <property type="entry name" value="Ribosomal_bL34"/>
</dbReference>
<gene>
    <name evidence="5" type="primary">rpmH</name>
    <name evidence="6" type="ORF">EAS64_30135</name>
</gene>
<dbReference type="Pfam" id="PF00468">
    <property type="entry name" value="Ribosomal_L34"/>
    <property type="match status" value="1"/>
</dbReference>
<comment type="caution">
    <text evidence="6">The sequence shown here is derived from an EMBL/GenBank/DDBJ whole genome shotgun (WGS) entry which is preliminary data.</text>
</comment>
<protein>
    <recommendedName>
        <fullName evidence="4 5">Large ribosomal subunit protein bL34</fullName>
    </recommendedName>
</protein>
<evidence type="ECO:0000313" key="7">
    <source>
        <dbReference type="Proteomes" id="UP000460272"/>
    </source>
</evidence>
<dbReference type="GO" id="GO:1990904">
    <property type="term" value="C:ribonucleoprotein complex"/>
    <property type="evidence" value="ECO:0007669"/>
    <property type="project" value="UniProtKB-KW"/>
</dbReference>
<keyword evidence="7" id="KW-1185">Reference proteome</keyword>
<proteinExistence type="inferred from homology"/>
<dbReference type="AlphaFoldDB" id="A0A6P2BUF1"/>
<dbReference type="EMBL" id="RPFW01000006">
    <property type="protein sequence ID" value="TVZ01725.1"/>
    <property type="molecule type" value="Genomic_DNA"/>
</dbReference>